<evidence type="ECO:0000256" key="8">
    <source>
        <dbReference type="ARBA" id="ARBA00022741"/>
    </source>
</evidence>
<dbReference type="PANTHER" id="PTHR42724:SF1">
    <property type="entry name" value="TETRAACYLDISACCHARIDE 4'-KINASE, MITOCHONDRIAL-RELATED"/>
    <property type="match status" value="1"/>
</dbReference>
<comment type="catalytic activity">
    <reaction evidence="13">
        <text>a lipid A disaccharide + ATP = a lipid IVA + ADP + H(+)</text>
        <dbReference type="Rhea" id="RHEA:67840"/>
        <dbReference type="ChEBI" id="CHEBI:15378"/>
        <dbReference type="ChEBI" id="CHEBI:30616"/>
        <dbReference type="ChEBI" id="CHEBI:176343"/>
        <dbReference type="ChEBI" id="CHEBI:176425"/>
        <dbReference type="ChEBI" id="CHEBI:456216"/>
        <dbReference type="EC" id="2.7.1.130"/>
    </reaction>
</comment>
<dbReference type="AlphaFoldDB" id="A0A437R301"/>
<sequence length="327" mass="35620">MNSLERSWYQPLGWSWLLLPFSLIFAGLSATRRWLFKAGFKASHRMPVPVIVVGNITVGGTGKTPITLWLCEYLQAQGLKPGIVSRGYGVKLTAPKLINLDTDTPATVGDEPFLLASRSGCPVVVCPDRVAAAKLLFASSGCNIIISDDGLQHYALVRDMEIILLDGSRGVGNGLLLPAGPLREDIWRLRQADLVLANSSANALAHWTFDLKAEPARSLRSETIELAAGSQVTLVSGIGNPRRFTRSAAQLGYHSSSAHFFADHYAFSTDDFADLPGPILMTEKDAVKCRAFAGPDWFYLPVTARLPQPAIDEIADKLQQIRSRYGV</sequence>
<dbReference type="SUPFAM" id="SSF52540">
    <property type="entry name" value="P-loop containing nucleoside triphosphate hydrolases"/>
    <property type="match status" value="1"/>
</dbReference>
<evidence type="ECO:0000256" key="7">
    <source>
        <dbReference type="ARBA" id="ARBA00022679"/>
    </source>
</evidence>
<name>A0A437R301_9GAMM</name>
<organism evidence="15 16">
    <name type="scientific">Rheinheimera riviphila</name>
    <dbReference type="NCBI Taxonomy" id="1834037"/>
    <lineage>
        <taxon>Bacteria</taxon>
        <taxon>Pseudomonadati</taxon>
        <taxon>Pseudomonadota</taxon>
        <taxon>Gammaproteobacteria</taxon>
        <taxon>Chromatiales</taxon>
        <taxon>Chromatiaceae</taxon>
        <taxon>Rheinheimera</taxon>
    </lineage>
</organism>
<evidence type="ECO:0000256" key="11">
    <source>
        <dbReference type="ARBA" id="ARBA00023098"/>
    </source>
</evidence>
<dbReference type="OrthoDB" id="9766423at2"/>
<accession>A0A437R301</accession>
<proteinExistence type="inferred from homology"/>
<keyword evidence="6 13" id="KW-0441">Lipid A biosynthesis</keyword>
<evidence type="ECO:0000256" key="3">
    <source>
        <dbReference type="ARBA" id="ARBA00012071"/>
    </source>
</evidence>
<dbReference type="EMBL" id="SACS01000002">
    <property type="protein sequence ID" value="RVU41102.1"/>
    <property type="molecule type" value="Genomic_DNA"/>
</dbReference>
<dbReference type="InterPro" id="IPR003758">
    <property type="entry name" value="LpxK"/>
</dbReference>
<gene>
    <name evidence="13" type="primary">lpxK</name>
    <name evidence="15" type="ORF">EOE67_02525</name>
</gene>
<evidence type="ECO:0000313" key="15">
    <source>
        <dbReference type="EMBL" id="RVU41102.1"/>
    </source>
</evidence>
<dbReference type="GO" id="GO:0005524">
    <property type="term" value="F:ATP binding"/>
    <property type="evidence" value="ECO:0007669"/>
    <property type="project" value="UniProtKB-UniRule"/>
</dbReference>
<dbReference type="NCBIfam" id="TIGR00682">
    <property type="entry name" value="lpxK"/>
    <property type="match status" value="1"/>
</dbReference>
<dbReference type="GO" id="GO:0009244">
    <property type="term" value="P:lipopolysaccharide core region biosynthetic process"/>
    <property type="evidence" value="ECO:0007669"/>
    <property type="project" value="TreeGrafter"/>
</dbReference>
<keyword evidence="9 13" id="KW-0418">Kinase</keyword>
<keyword evidence="5 13" id="KW-0444">Lipid biosynthesis</keyword>
<comment type="caution">
    <text evidence="15">The sequence shown here is derived from an EMBL/GenBank/DDBJ whole genome shotgun (WGS) entry which is preliminary data.</text>
</comment>
<evidence type="ECO:0000256" key="13">
    <source>
        <dbReference type="HAMAP-Rule" id="MF_00409"/>
    </source>
</evidence>
<keyword evidence="11 13" id="KW-0443">Lipid metabolism</keyword>
<keyword evidence="14" id="KW-0472">Membrane</keyword>
<evidence type="ECO:0000313" key="16">
    <source>
        <dbReference type="Proteomes" id="UP000283077"/>
    </source>
</evidence>
<evidence type="ECO:0000256" key="2">
    <source>
        <dbReference type="ARBA" id="ARBA00004870"/>
    </source>
</evidence>
<comment type="pathway">
    <text evidence="2 13">Glycolipid biosynthesis; lipid IV(A) biosynthesis; lipid IV(A) from (3R)-3-hydroxytetradecanoyl-[acyl-carrier-protein] and UDP-N-acetyl-alpha-D-glucosamine: step 6/6.</text>
</comment>
<evidence type="ECO:0000256" key="5">
    <source>
        <dbReference type="ARBA" id="ARBA00022516"/>
    </source>
</evidence>
<keyword evidence="14" id="KW-0812">Transmembrane</keyword>
<dbReference type="EC" id="2.7.1.130" evidence="3 13"/>
<reference evidence="15 16" key="1">
    <citation type="submission" date="2019-01" db="EMBL/GenBank/DDBJ databases">
        <authorList>
            <person name="Chen W.-M."/>
        </authorList>
    </citation>
    <scope>NUCLEOTIDE SEQUENCE [LARGE SCALE GENOMIC DNA]</scope>
    <source>
        <strain evidence="15 16">KYPC3</strain>
    </source>
</reference>
<keyword evidence="10 13" id="KW-0067">ATP-binding</keyword>
<evidence type="ECO:0000256" key="12">
    <source>
        <dbReference type="ARBA" id="ARBA00029757"/>
    </source>
</evidence>
<keyword evidence="8 13" id="KW-0547">Nucleotide-binding</keyword>
<dbReference type="GO" id="GO:0009245">
    <property type="term" value="P:lipid A biosynthetic process"/>
    <property type="evidence" value="ECO:0007669"/>
    <property type="project" value="UniProtKB-UniRule"/>
</dbReference>
<evidence type="ECO:0000256" key="9">
    <source>
        <dbReference type="ARBA" id="ARBA00022777"/>
    </source>
</evidence>
<keyword evidence="16" id="KW-1185">Reference proteome</keyword>
<protein>
    <recommendedName>
        <fullName evidence="4 13">Tetraacyldisaccharide 4'-kinase</fullName>
        <ecNumber evidence="3 13">2.7.1.130</ecNumber>
    </recommendedName>
    <alternativeName>
        <fullName evidence="12 13">Lipid A 4'-kinase</fullName>
    </alternativeName>
</protein>
<dbReference type="Pfam" id="PF02606">
    <property type="entry name" value="LpxK"/>
    <property type="match status" value="1"/>
</dbReference>
<evidence type="ECO:0000256" key="1">
    <source>
        <dbReference type="ARBA" id="ARBA00002274"/>
    </source>
</evidence>
<evidence type="ECO:0000256" key="10">
    <source>
        <dbReference type="ARBA" id="ARBA00022840"/>
    </source>
</evidence>
<comment type="function">
    <text evidence="1 13">Transfers the gamma-phosphate of ATP to the 4'-position of a tetraacyldisaccharide 1-phosphate intermediate (termed DS-1-P) to form tetraacyldisaccharide 1,4'-bis-phosphate (lipid IVA).</text>
</comment>
<dbReference type="Proteomes" id="UP000283077">
    <property type="component" value="Unassembled WGS sequence"/>
</dbReference>
<feature type="transmembrane region" description="Helical" evidence="14">
    <location>
        <begin position="12"/>
        <end position="31"/>
    </location>
</feature>
<evidence type="ECO:0000256" key="6">
    <source>
        <dbReference type="ARBA" id="ARBA00022556"/>
    </source>
</evidence>
<dbReference type="GO" id="GO:0009029">
    <property type="term" value="F:lipid-A 4'-kinase activity"/>
    <property type="evidence" value="ECO:0007669"/>
    <property type="project" value="UniProtKB-UniRule"/>
</dbReference>
<dbReference type="RefSeq" id="WP_127697491.1">
    <property type="nucleotide sequence ID" value="NZ_SACS01000002.1"/>
</dbReference>
<feature type="binding site" evidence="13">
    <location>
        <begin position="57"/>
        <end position="64"/>
    </location>
    <ligand>
        <name>ATP</name>
        <dbReference type="ChEBI" id="CHEBI:30616"/>
    </ligand>
</feature>
<evidence type="ECO:0000256" key="4">
    <source>
        <dbReference type="ARBA" id="ARBA00016436"/>
    </source>
</evidence>
<dbReference type="UniPathway" id="UPA00359">
    <property type="reaction ID" value="UER00482"/>
</dbReference>
<keyword evidence="7 13" id="KW-0808">Transferase</keyword>
<dbReference type="PANTHER" id="PTHR42724">
    <property type="entry name" value="TETRAACYLDISACCHARIDE 4'-KINASE"/>
    <property type="match status" value="1"/>
</dbReference>
<dbReference type="GO" id="GO:0005886">
    <property type="term" value="C:plasma membrane"/>
    <property type="evidence" value="ECO:0007669"/>
    <property type="project" value="TreeGrafter"/>
</dbReference>
<comment type="similarity">
    <text evidence="13">Belongs to the LpxK family.</text>
</comment>
<dbReference type="HAMAP" id="MF_00409">
    <property type="entry name" value="LpxK"/>
    <property type="match status" value="1"/>
</dbReference>
<dbReference type="InterPro" id="IPR027417">
    <property type="entry name" value="P-loop_NTPase"/>
</dbReference>
<keyword evidence="14" id="KW-1133">Transmembrane helix</keyword>
<evidence type="ECO:0000256" key="14">
    <source>
        <dbReference type="SAM" id="Phobius"/>
    </source>
</evidence>